<keyword evidence="7 14" id="KW-0863">Zinc-finger</keyword>
<evidence type="ECO:0000256" key="13">
    <source>
        <dbReference type="ARBA" id="ARBA00067609"/>
    </source>
</evidence>
<comment type="function">
    <text evidence="11 14">Participates actively in the response to hyperosmotic and heat shock by preventing the aggregation of stress-denatured proteins and by disaggregating proteins, also in an autonomous, DnaK-independent fashion. Unfolded proteins bind initially to DnaJ; upon interaction with the DnaJ-bound protein, DnaK hydrolyzes its bound ATP, resulting in the formation of a stable complex. GrpE releases ADP from DnaK; ATP binding to DnaK triggers the release of the substrate protein, thus completing the reaction cycle. Several rounds of ATP-dependent interactions between DnaJ, DnaK and GrpE are required for fully efficient folding. Also involved, together with DnaK and GrpE, in the DNA replication of plasmids through activation of initiation proteins.</text>
</comment>
<gene>
    <name evidence="14" type="primary">dnaJ</name>
    <name evidence="18" type="ORF">BROFUL_02109</name>
</gene>
<feature type="binding site" evidence="14">
    <location>
        <position position="222"/>
    </location>
    <ligand>
        <name>Zn(2+)</name>
        <dbReference type="ChEBI" id="CHEBI:29105"/>
        <label>1</label>
    </ligand>
</feature>
<feature type="binding site" evidence="14">
    <location>
        <position position="165"/>
    </location>
    <ligand>
        <name>Zn(2+)</name>
        <dbReference type="ChEBI" id="CHEBI:29105"/>
        <label>1</label>
    </ligand>
</feature>
<dbReference type="GO" id="GO:0006260">
    <property type="term" value="P:DNA replication"/>
    <property type="evidence" value="ECO:0007669"/>
    <property type="project" value="UniProtKB-KW"/>
</dbReference>
<dbReference type="Pfam" id="PF01556">
    <property type="entry name" value="DnaJ_C"/>
    <property type="match status" value="1"/>
</dbReference>
<comment type="domain">
    <text evidence="14">The J domain is necessary and sufficient to stimulate DnaK ATPase activity. Zinc center 1 plays an important role in the autonomous, DnaK-independent chaperone activity of DnaJ. Zinc center 2 is essential for interaction with DnaK and for DnaJ activity.</text>
</comment>
<evidence type="ECO:0000256" key="10">
    <source>
        <dbReference type="ARBA" id="ARBA00023186"/>
    </source>
</evidence>
<keyword evidence="6 14" id="KW-0677">Repeat</keyword>
<dbReference type="Pfam" id="PF00684">
    <property type="entry name" value="DnaJ_CXXCXGXG"/>
    <property type="match status" value="1"/>
</dbReference>
<feature type="zinc finger region" description="CR-type" evidence="15">
    <location>
        <begin position="149"/>
        <end position="231"/>
    </location>
</feature>
<feature type="repeat" description="CXXCXGXG motif" evidence="14">
    <location>
        <begin position="179"/>
        <end position="186"/>
    </location>
</feature>
<dbReference type="PANTHER" id="PTHR43096:SF52">
    <property type="entry name" value="DNAJ HOMOLOG 1, MITOCHONDRIAL-RELATED"/>
    <property type="match status" value="1"/>
</dbReference>
<keyword evidence="9 14" id="KW-0346">Stress response</keyword>
<dbReference type="InterPro" id="IPR036869">
    <property type="entry name" value="J_dom_sf"/>
</dbReference>
<evidence type="ECO:0000313" key="18">
    <source>
        <dbReference type="EMBL" id="KKO19182.1"/>
    </source>
</evidence>
<dbReference type="NCBIfam" id="NF008035">
    <property type="entry name" value="PRK10767.1"/>
    <property type="match status" value="1"/>
</dbReference>
<evidence type="ECO:0000256" key="6">
    <source>
        <dbReference type="ARBA" id="ARBA00022737"/>
    </source>
</evidence>
<dbReference type="GO" id="GO:0009408">
    <property type="term" value="P:response to heat"/>
    <property type="evidence" value="ECO:0007669"/>
    <property type="project" value="InterPro"/>
</dbReference>
<dbReference type="GO" id="GO:0008270">
    <property type="term" value="F:zinc ion binding"/>
    <property type="evidence" value="ECO:0007669"/>
    <property type="project" value="UniProtKB-UniRule"/>
</dbReference>
<evidence type="ECO:0000256" key="15">
    <source>
        <dbReference type="PROSITE-ProRule" id="PRU00546"/>
    </source>
</evidence>
<feature type="domain" description="J" evidence="16">
    <location>
        <begin position="6"/>
        <end position="72"/>
    </location>
</feature>
<keyword evidence="5 14" id="KW-0479">Metal-binding</keyword>
<feature type="binding site" evidence="14">
    <location>
        <position position="179"/>
    </location>
    <ligand>
        <name>Zn(2+)</name>
        <dbReference type="ChEBI" id="CHEBI:29105"/>
        <label>2</label>
    </ligand>
</feature>
<organism evidence="18 19">
    <name type="scientific">Candidatus Brocadia fulgida</name>
    <dbReference type="NCBI Taxonomy" id="380242"/>
    <lineage>
        <taxon>Bacteria</taxon>
        <taxon>Pseudomonadati</taxon>
        <taxon>Planctomycetota</taxon>
        <taxon>Candidatus Brocadiia</taxon>
        <taxon>Candidatus Brocadiales</taxon>
        <taxon>Candidatus Brocadiaceae</taxon>
        <taxon>Candidatus Brocadia</taxon>
    </lineage>
</organism>
<feature type="repeat" description="CXXCXGXG motif" evidence="14">
    <location>
        <begin position="219"/>
        <end position="226"/>
    </location>
</feature>
<dbReference type="PROSITE" id="PS50076">
    <property type="entry name" value="DNAJ_2"/>
    <property type="match status" value="1"/>
</dbReference>
<dbReference type="NCBIfam" id="TIGR02349">
    <property type="entry name" value="DnaJ_bact"/>
    <property type="match status" value="1"/>
</dbReference>
<reference evidence="18 19" key="1">
    <citation type="journal article" date="2013" name="BMC Microbiol.">
        <title>Identification of the type II cytochrome c maturation pathway in anammox bacteria by comparative genomics.</title>
        <authorList>
            <person name="Ferousi C."/>
            <person name="Speth D.R."/>
            <person name="Reimann J."/>
            <person name="Op den Camp H.J."/>
            <person name="Allen J.W."/>
            <person name="Keltjens J.T."/>
            <person name="Jetten M.S."/>
        </authorList>
    </citation>
    <scope>NUCLEOTIDE SEQUENCE [LARGE SCALE GENOMIC DNA]</scope>
    <source>
        <strain evidence="18">RU1</strain>
    </source>
</reference>
<dbReference type="InterPro" id="IPR001305">
    <property type="entry name" value="HSP_DnaJ_Cys-rich_dom"/>
</dbReference>
<dbReference type="CDD" id="cd10747">
    <property type="entry name" value="DnaJ_C"/>
    <property type="match status" value="1"/>
</dbReference>
<comment type="subunit">
    <text evidence="2 14">Homodimer.</text>
</comment>
<dbReference type="Gene3D" id="1.10.287.110">
    <property type="entry name" value="DnaJ domain"/>
    <property type="match status" value="1"/>
</dbReference>
<comment type="cofactor">
    <cofactor evidence="14">
        <name>Zn(2+)</name>
        <dbReference type="ChEBI" id="CHEBI:29105"/>
    </cofactor>
    <text evidence="14">Binds 2 Zn(2+) ions per monomer.</text>
</comment>
<protein>
    <recommendedName>
        <fullName evidence="13 14">Chaperone protein DnaJ</fullName>
    </recommendedName>
</protein>
<dbReference type="HAMAP" id="MF_01152">
    <property type="entry name" value="DnaJ"/>
    <property type="match status" value="1"/>
</dbReference>
<feature type="binding site" evidence="14">
    <location>
        <position position="162"/>
    </location>
    <ligand>
        <name>Zn(2+)</name>
        <dbReference type="ChEBI" id="CHEBI:29105"/>
        <label>1</label>
    </ligand>
</feature>
<evidence type="ECO:0000256" key="1">
    <source>
        <dbReference type="ARBA" id="ARBA00004496"/>
    </source>
</evidence>
<dbReference type="GO" id="GO:0031072">
    <property type="term" value="F:heat shock protein binding"/>
    <property type="evidence" value="ECO:0007669"/>
    <property type="project" value="InterPro"/>
</dbReference>
<evidence type="ECO:0000256" key="11">
    <source>
        <dbReference type="ARBA" id="ARBA00053423"/>
    </source>
</evidence>
<dbReference type="InterPro" id="IPR008971">
    <property type="entry name" value="HSP40/DnaJ_pept-bd"/>
</dbReference>
<dbReference type="GO" id="GO:0051082">
    <property type="term" value="F:unfolded protein binding"/>
    <property type="evidence" value="ECO:0007669"/>
    <property type="project" value="UniProtKB-UniRule"/>
</dbReference>
<dbReference type="PRINTS" id="PR00625">
    <property type="entry name" value="JDOMAIN"/>
</dbReference>
<feature type="repeat" description="CXXCXGXG motif" evidence="14">
    <location>
        <begin position="205"/>
        <end position="212"/>
    </location>
</feature>
<dbReference type="PANTHER" id="PTHR43096">
    <property type="entry name" value="DNAJ HOMOLOG 1, MITOCHONDRIAL-RELATED"/>
    <property type="match status" value="1"/>
</dbReference>
<comment type="caution">
    <text evidence="18">The sequence shown here is derived from an EMBL/GenBank/DDBJ whole genome shotgun (WGS) entry which is preliminary data.</text>
</comment>
<dbReference type="PATRIC" id="fig|380242.3.peg.2631"/>
<dbReference type="InterPro" id="IPR036410">
    <property type="entry name" value="HSP_DnaJ_Cys-rich_dom_sf"/>
</dbReference>
<feature type="repeat" description="CXXCXGXG motif" evidence="14">
    <location>
        <begin position="162"/>
        <end position="169"/>
    </location>
</feature>
<keyword evidence="4 14" id="KW-0235">DNA replication</keyword>
<evidence type="ECO:0000256" key="3">
    <source>
        <dbReference type="ARBA" id="ARBA00022490"/>
    </source>
</evidence>
<comment type="subcellular location">
    <subcellularLocation>
        <location evidence="1 14">Cytoplasm</location>
    </subcellularLocation>
</comment>
<dbReference type="FunFam" id="2.60.260.20:FF:000004">
    <property type="entry name" value="Molecular chaperone DnaJ"/>
    <property type="match status" value="1"/>
</dbReference>
<name>A0A0M2UTP4_9BACT</name>
<evidence type="ECO:0000256" key="12">
    <source>
        <dbReference type="ARBA" id="ARBA00061004"/>
    </source>
</evidence>
<dbReference type="CDD" id="cd10719">
    <property type="entry name" value="DnaJ_zf"/>
    <property type="match status" value="1"/>
</dbReference>
<keyword evidence="19" id="KW-1185">Reference proteome</keyword>
<dbReference type="Proteomes" id="UP000034954">
    <property type="component" value="Unassembled WGS sequence"/>
</dbReference>
<dbReference type="AlphaFoldDB" id="A0A0M2UTP4"/>
<dbReference type="Gene3D" id="2.10.230.10">
    <property type="entry name" value="Heat shock protein DnaJ, cysteine-rich domain"/>
    <property type="match status" value="1"/>
</dbReference>
<feature type="binding site" evidence="14">
    <location>
        <position position="208"/>
    </location>
    <ligand>
        <name>Zn(2+)</name>
        <dbReference type="ChEBI" id="CHEBI:29105"/>
        <label>2</label>
    </ligand>
</feature>
<keyword evidence="3 14" id="KW-0963">Cytoplasm</keyword>
<dbReference type="InterPro" id="IPR002939">
    <property type="entry name" value="DnaJ_C"/>
</dbReference>
<dbReference type="EMBL" id="LAQJ01000211">
    <property type="protein sequence ID" value="KKO19182.1"/>
    <property type="molecule type" value="Genomic_DNA"/>
</dbReference>
<dbReference type="SUPFAM" id="SSF46565">
    <property type="entry name" value="Chaperone J-domain"/>
    <property type="match status" value="1"/>
</dbReference>
<dbReference type="SUPFAM" id="SSF49493">
    <property type="entry name" value="HSP40/DnaJ peptide-binding domain"/>
    <property type="match status" value="2"/>
</dbReference>
<evidence type="ECO:0000256" key="2">
    <source>
        <dbReference type="ARBA" id="ARBA00011738"/>
    </source>
</evidence>
<evidence type="ECO:0000313" key="19">
    <source>
        <dbReference type="Proteomes" id="UP000034954"/>
    </source>
</evidence>
<feature type="binding site" evidence="14">
    <location>
        <position position="205"/>
    </location>
    <ligand>
        <name>Zn(2+)</name>
        <dbReference type="ChEBI" id="CHEBI:29105"/>
        <label>2</label>
    </ligand>
</feature>
<sequence length="372" mass="41344">MADKRDYYELLGIVRTASKDEIKSAYRTLAKKFHPDLNKDNPKLAEEKFKEISEAYEVLIDDNKRARYDQYGHAGVASDFSKGGFTWRDFSHVSDLEDIFGHDIFSDFFGRGSIFQDFFGTRRWGGFGQPEAHVKRLQVEVTLEQAYRGVSTEVAIPHMAVCTECSGSGATKGSAPKTCTNCNGKGEIQQEQLQGFGRIIKIGACPVCGGRGKIIEHPCVSCHGSGEIQRLDKINVKIPPGVDNGTTLRVTADKVAGKLTEDVYVMISVQPHPLFHRQGSDVYLEKTITLAEAALGSKVDVPTLDGNAVMKIPPGTQTDTLFRLRGSGMPHIKIRGHGDQYVRVIVRTPKNLTKRQRELLEEFQTIEKEKIV</sequence>
<evidence type="ECO:0000256" key="9">
    <source>
        <dbReference type="ARBA" id="ARBA00023016"/>
    </source>
</evidence>
<evidence type="ECO:0000259" key="17">
    <source>
        <dbReference type="PROSITE" id="PS51188"/>
    </source>
</evidence>
<dbReference type="CDD" id="cd06257">
    <property type="entry name" value="DnaJ"/>
    <property type="match status" value="1"/>
</dbReference>
<dbReference type="PROSITE" id="PS00636">
    <property type="entry name" value="DNAJ_1"/>
    <property type="match status" value="1"/>
</dbReference>
<feature type="binding site" evidence="14">
    <location>
        <position position="182"/>
    </location>
    <ligand>
        <name>Zn(2+)</name>
        <dbReference type="ChEBI" id="CHEBI:29105"/>
        <label>2</label>
    </ligand>
</feature>
<evidence type="ECO:0000256" key="7">
    <source>
        <dbReference type="ARBA" id="ARBA00022771"/>
    </source>
</evidence>
<dbReference type="InterPro" id="IPR012724">
    <property type="entry name" value="DnaJ"/>
</dbReference>
<dbReference type="Pfam" id="PF00226">
    <property type="entry name" value="DnaJ"/>
    <property type="match status" value="1"/>
</dbReference>
<keyword evidence="10 14" id="KW-0143">Chaperone</keyword>
<feature type="binding site" evidence="14">
    <location>
        <position position="219"/>
    </location>
    <ligand>
        <name>Zn(2+)</name>
        <dbReference type="ChEBI" id="CHEBI:29105"/>
        <label>1</label>
    </ligand>
</feature>
<dbReference type="InterPro" id="IPR018253">
    <property type="entry name" value="DnaJ_domain_CS"/>
</dbReference>
<dbReference type="FunFam" id="2.10.230.10:FF:000002">
    <property type="entry name" value="Molecular chaperone DnaJ"/>
    <property type="match status" value="1"/>
</dbReference>
<dbReference type="InterPro" id="IPR001623">
    <property type="entry name" value="DnaJ_domain"/>
</dbReference>
<evidence type="ECO:0000256" key="8">
    <source>
        <dbReference type="ARBA" id="ARBA00022833"/>
    </source>
</evidence>
<dbReference type="SUPFAM" id="SSF57938">
    <property type="entry name" value="DnaJ/Hsp40 cysteine-rich domain"/>
    <property type="match status" value="1"/>
</dbReference>
<dbReference type="Gene3D" id="2.60.260.20">
    <property type="entry name" value="Urease metallochaperone UreE, N-terminal domain"/>
    <property type="match status" value="2"/>
</dbReference>
<proteinExistence type="inferred from homology"/>
<dbReference type="FunFam" id="1.10.287.110:FF:000034">
    <property type="entry name" value="Chaperone protein DnaJ"/>
    <property type="match status" value="1"/>
</dbReference>
<evidence type="ECO:0000256" key="5">
    <source>
        <dbReference type="ARBA" id="ARBA00022723"/>
    </source>
</evidence>
<comment type="similarity">
    <text evidence="12 14">Belongs to the DnaJ family.</text>
</comment>
<dbReference type="GO" id="GO:0005524">
    <property type="term" value="F:ATP binding"/>
    <property type="evidence" value="ECO:0007669"/>
    <property type="project" value="InterPro"/>
</dbReference>
<dbReference type="SMART" id="SM00271">
    <property type="entry name" value="DnaJ"/>
    <property type="match status" value="1"/>
</dbReference>
<dbReference type="GO" id="GO:0005737">
    <property type="term" value="C:cytoplasm"/>
    <property type="evidence" value="ECO:0007669"/>
    <property type="project" value="UniProtKB-SubCell"/>
</dbReference>
<feature type="domain" description="CR-type" evidence="17">
    <location>
        <begin position="149"/>
        <end position="231"/>
    </location>
</feature>
<evidence type="ECO:0000256" key="14">
    <source>
        <dbReference type="HAMAP-Rule" id="MF_01152"/>
    </source>
</evidence>
<evidence type="ECO:0000256" key="4">
    <source>
        <dbReference type="ARBA" id="ARBA00022705"/>
    </source>
</evidence>
<keyword evidence="8 14" id="KW-0862">Zinc</keyword>
<dbReference type="PROSITE" id="PS51188">
    <property type="entry name" value="ZF_CR"/>
    <property type="match status" value="1"/>
</dbReference>
<dbReference type="GO" id="GO:0042026">
    <property type="term" value="P:protein refolding"/>
    <property type="evidence" value="ECO:0007669"/>
    <property type="project" value="TreeGrafter"/>
</dbReference>
<evidence type="ECO:0000259" key="16">
    <source>
        <dbReference type="PROSITE" id="PS50076"/>
    </source>
</evidence>
<accession>A0A0M2UTP4</accession>